<accession>B8E0Y0</accession>
<dbReference type="OrthoDB" id="9808150at2"/>
<dbReference type="NCBIfam" id="TIGR03263">
    <property type="entry name" value="guanyl_kin"/>
    <property type="match status" value="1"/>
</dbReference>
<proteinExistence type="inferred from homology"/>
<name>B8E0Y0_DICTD</name>
<evidence type="ECO:0000313" key="11">
    <source>
        <dbReference type="EMBL" id="ACK42717.1"/>
    </source>
</evidence>
<dbReference type="InParanoid" id="B8E0Y0"/>
<dbReference type="AlphaFoldDB" id="B8E0Y0"/>
<dbReference type="EMBL" id="CP001251">
    <property type="protein sequence ID" value="ACK42717.1"/>
    <property type="molecule type" value="Genomic_DNA"/>
</dbReference>
<dbReference type="InterPro" id="IPR027417">
    <property type="entry name" value="P-loop_NTPase"/>
</dbReference>
<dbReference type="GO" id="GO:0005524">
    <property type="term" value="F:ATP binding"/>
    <property type="evidence" value="ECO:0007669"/>
    <property type="project" value="UniProtKB-UniRule"/>
</dbReference>
<dbReference type="PROSITE" id="PS00856">
    <property type="entry name" value="GUANYLATE_KINASE_1"/>
    <property type="match status" value="1"/>
</dbReference>
<dbReference type="PANTHER" id="PTHR23117:SF13">
    <property type="entry name" value="GUANYLATE KINASE"/>
    <property type="match status" value="1"/>
</dbReference>
<dbReference type="FunCoup" id="B8E0Y0">
    <property type="interactions" value="317"/>
</dbReference>
<dbReference type="Gene3D" id="3.40.50.300">
    <property type="entry name" value="P-loop containing nucleotide triphosphate hydrolases"/>
    <property type="match status" value="1"/>
</dbReference>
<evidence type="ECO:0000256" key="6">
    <source>
        <dbReference type="ARBA" id="ARBA00022777"/>
    </source>
</evidence>
<dbReference type="InterPro" id="IPR008144">
    <property type="entry name" value="Guanylate_kin-like_dom"/>
</dbReference>
<dbReference type="EnsemblBacteria" id="ACK42717">
    <property type="protein sequence ID" value="ACK42717"/>
    <property type="gene ID" value="Dtur_1443"/>
</dbReference>
<gene>
    <name evidence="9" type="primary">gmk</name>
    <name evidence="11" type="ordered locus">Dtur_1443</name>
</gene>
<dbReference type="Proteomes" id="UP000007719">
    <property type="component" value="Chromosome"/>
</dbReference>
<keyword evidence="5 9" id="KW-0547">Nucleotide-binding</keyword>
<evidence type="ECO:0000256" key="8">
    <source>
        <dbReference type="ARBA" id="ARBA00030128"/>
    </source>
</evidence>
<dbReference type="GO" id="GO:0004385">
    <property type="term" value="F:GMP kinase activity"/>
    <property type="evidence" value="ECO:0000318"/>
    <property type="project" value="GO_Central"/>
</dbReference>
<evidence type="ECO:0000256" key="5">
    <source>
        <dbReference type="ARBA" id="ARBA00022741"/>
    </source>
</evidence>
<evidence type="ECO:0000256" key="3">
    <source>
        <dbReference type="ARBA" id="ARBA00016296"/>
    </source>
</evidence>
<dbReference type="CDD" id="cd00071">
    <property type="entry name" value="GMPK"/>
    <property type="match status" value="1"/>
</dbReference>
<sequence length="210" mass="24310">MFRGNLFVLSGPSGVGKDAILERVLRIVPNLVKSISYTTRPKRPGEEDGKNYFFVNEEKFKEMIDKEEFLEWAVVHGYLYGTPKKMVEDYISKGVDVILKIDVQGGINVKRIFSDAKLVFVLPPDFNELKRRLINRETEDLQDLNIRLKNAPLEISKISYYDYAVVNDNLDEAVDVVRCIIYAERHRLCKEKVEHFLRIFGGVKDEGSKY</sequence>
<dbReference type="InterPro" id="IPR017665">
    <property type="entry name" value="Guanylate_kinase"/>
</dbReference>
<dbReference type="PANTHER" id="PTHR23117">
    <property type="entry name" value="GUANYLATE KINASE-RELATED"/>
    <property type="match status" value="1"/>
</dbReference>
<evidence type="ECO:0000256" key="1">
    <source>
        <dbReference type="ARBA" id="ARBA00005790"/>
    </source>
</evidence>
<keyword evidence="7 9" id="KW-0067">ATP-binding</keyword>
<dbReference type="Pfam" id="PF00625">
    <property type="entry name" value="Guanylate_kin"/>
    <property type="match status" value="1"/>
</dbReference>
<comment type="catalytic activity">
    <reaction evidence="9">
        <text>GMP + ATP = GDP + ADP</text>
        <dbReference type="Rhea" id="RHEA:20780"/>
        <dbReference type="ChEBI" id="CHEBI:30616"/>
        <dbReference type="ChEBI" id="CHEBI:58115"/>
        <dbReference type="ChEBI" id="CHEBI:58189"/>
        <dbReference type="ChEBI" id="CHEBI:456216"/>
        <dbReference type="EC" id="2.7.4.8"/>
    </reaction>
</comment>
<evidence type="ECO:0000313" key="12">
    <source>
        <dbReference type="Proteomes" id="UP000007719"/>
    </source>
</evidence>
<dbReference type="SUPFAM" id="SSF52540">
    <property type="entry name" value="P-loop containing nucleoside triphosphate hydrolases"/>
    <property type="match status" value="1"/>
</dbReference>
<comment type="similarity">
    <text evidence="1 9">Belongs to the guanylate kinase family.</text>
</comment>
<evidence type="ECO:0000259" key="10">
    <source>
        <dbReference type="PROSITE" id="PS50052"/>
    </source>
</evidence>
<evidence type="ECO:0000256" key="4">
    <source>
        <dbReference type="ARBA" id="ARBA00022679"/>
    </source>
</evidence>
<dbReference type="HOGENOM" id="CLU_001715_1_2_0"/>
<feature type="domain" description="Guanylate kinase-like" evidence="10">
    <location>
        <begin position="4"/>
        <end position="182"/>
    </location>
</feature>
<dbReference type="PROSITE" id="PS50052">
    <property type="entry name" value="GUANYLATE_KINASE_2"/>
    <property type="match status" value="1"/>
</dbReference>
<dbReference type="GO" id="GO:0005829">
    <property type="term" value="C:cytosol"/>
    <property type="evidence" value="ECO:0000318"/>
    <property type="project" value="GO_Central"/>
</dbReference>
<keyword evidence="12" id="KW-1185">Reference proteome</keyword>
<keyword evidence="6 9" id="KW-0418">Kinase</keyword>
<reference evidence="12" key="1">
    <citation type="journal article" date="2016" name="Front. Microbiol.">
        <title>The complete genome sequence of hyperthermophile Dictyoglomus turgidum DSM 6724 reveals a specialized carbohydrate fermentor.</title>
        <authorList>
            <person name="Brumm P.J."/>
            <person name="Gowda K."/>
            <person name="Robb F.T."/>
            <person name="Mead D.A."/>
        </authorList>
    </citation>
    <scope>NUCLEOTIDE SEQUENCE [LARGE SCALE GENOMIC DNA]</scope>
    <source>
        <strain evidence="12">DSM 6724 / Z-1310</strain>
    </source>
</reference>
<evidence type="ECO:0000256" key="9">
    <source>
        <dbReference type="HAMAP-Rule" id="MF_00328"/>
    </source>
</evidence>
<dbReference type="InterPro" id="IPR008145">
    <property type="entry name" value="GK/Ca_channel_bsu"/>
</dbReference>
<comment type="function">
    <text evidence="9">Essential for recycling GMP and indirectly, cGMP.</text>
</comment>
<dbReference type="EC" id="2.7.4.8" evidence="2 9"/>
<dbReference type="KEGG" id="dtu:Dtur_1443"/>
<feature type="binding site" evidence="9">
    <location>
        <begin position="11"/>
        <end position="18"/>
    </location>
    <ligand>
        <name>ATP</name>
        <dbReference type="ChEBI" id="CHEBI:30616"/>
    </ligand>
</feature>
<evidence type="ECO:0000256" key="2">
    <source>
        <dbReference type="ARBA" id="ARBA00012961"/>
    </source>
</evidence>
<dbReference type="eggNOG" id="COG0194">
    <property type="taxonomic scope" value="Bacteria"/>
</dbReference>
<dbReference type="HAMAP" id="MF_00328">
    <property type="entry name" value="Guanylate_kinase"/>
    <property type="match status" value="1"/>
</dbReference>
<evidence type="ECO:0000256" key="7">
    <source>
        <dbReference type="ARBA" id="ARBA00022840"/>
    </source>
</evidence>
<dbReference type="InterPro" id="IPR020590">
    <property type="entry name" value="Guanylate_kinase_CS"/>
</dbReference>
<comment type="subcellular location">
    <subcellularLocation>
        <location evidence="9">Cytoplasm</location>
    </subcellularLocation>
</comment>
<dbReference type="FunFam" id="3.30.63.10:FF:000002">
    <property type="entry name" value="Guanylate kinase 1"/>
    <property type="match status" value="1"/>
</dbReference>
<dbReference type="Gene3D" id="3.30.63.10">
    <property type="entry name" value="Guanylate Kinase phosphate binding domain"/>
    <property type="match status" value="1"/>
</dbReference>
<dbReference type="PATRIC" id="fig|515635.4.peg.1490"/>
<dbReference type="RefSeq" id="WP_012583795.1">
    <property type="nucleotide sequence ID" value="NC_011661.1"/>
</dbReference>
<protein>
    <recommendedName>
        <fullName evidence="3 9">Guanylate kinase</fullName>
        <ecNumber evidence="2 9">2.7.4.8</ecNumber>
    </recommendedName>
    <alternativeName>
        <fullName evidence="8 9">GMP kinase</fullName>
    </alternativeName>
</protein>
<keyword evidence="4 9" id="KW-0808">Transferase</keyword>
<organism evidence="11 12">
    <name type="scientific">Dictyoglomus turgidum (strain DSM 6724 / Z-1310)</name>
    <dbReference type="NCBI Taxonomy" id="515635"/>
    <lineage>
        <taxon>Bacteria</taxon>
        <taxon>Pseudomonadati</taxon>
        <taxon>Dictyoglomota</taxon>
        <taxon>Dictyoglomia</taxon>
        <taxon>Dictyoglomales</taxon>
        <taxon>Dictyoglomaceae</taxon>
        <taxon>Dictyoglomus</taxon>
    </lineage>
</organism>
<keyword evidence="9" id="KW-0963">Cytoplasm</keyword>
<dbReference type="SMART" id="SM00072">
    <property type="entry name" value="GuKc"/>
    <property type="match status" value="1"/>
</dbReference>
<dbReference type="STRING" id="515635.Dtur_1443"/>